<dbReference type="Proteomes" id="UP000320496">
    <property type="component" value="Chromosome"/>
</dbReference>
<dbReference type="InterPro" id="IPR002937">
    <property type="entry name" value="Amino_oxidase"/>
</dbReference>
<reference evidence="2 3" key="1">
    <citation type="submission" date="2019-02" db="EMBL/GenBank/DDBJ databases">
        <title>Deep-cultivation of Planctomycetes and their phenomic and genomic characterization uncovers novel biology.</title>
        <authorList>
            <person name="Wiegand S."/>
            <person name="Jogler M."/>
            <person name="Boedeker C."/>
            <person name="Pinto D."/>
            <person name="Vollmers J."/>
            <person name="Rivas-Marin E."/>
            <person name="Kohn T."/>
            <person name="Peeters S.H."/>
            <person name="Heuer A."/>
            <person name="Rast P."/>
            <person name="Oberbeckmann S."/>
            <person name="Bunk B."/>
            <person name="Jeske O."/>
            <person name="Meyerdierks A."/>
            <person name="Storesund J.E."/>
            <person name="Kallscheuer N."/>
            <person name="Luecker S."/>
            <person name="Lage O.M."/>
            <person name="Pohl T."/>
            <person name="Merkel B.J."/>
            <person name="Hornburger P."/>
            <person name="Mueller R.-W."/>
            <person name="Bruemmer F."/>
            <person name="Labrenz M."/>
            <person name="Spormann A.M."/>
            <person name="Op den Camp H."/>
            <person name="Overmann J."/>
            <person name="Amann R."/>
            <person name="Jetten M.S.M."/>
            <person name="Mascher T."/>
            <person name="Medema M.H."/>
            <person name="Devos D.P."/>
            <person name="Kaster A.-K."/>
            <person name="Ovreas L."/>
            <person name="Rohde M."/>
            <person name="Galperin M.Y."/>
            <person name="Jogler C."/>
        </authorList>
    </citation>
    <scope>NUCLEOTIDE SEQUENCE [LARGE SCALE GENOMIC DNA]</scope>
    <source>
        <strain evidence="2 3">Mal4</strain>
    </source>
</reference>
<proteinExistence type="predicted"/>
<dbReference type="Gene3D" id="3.50.50.60">
    <property type="entry name" value="FAD/NAD(P)-binding domain"/>
    <property type="match status" value="1"/>
</dbReference>
<evidence type="ECO:0000259" key="1">
    <source>
        <dbReference type="Pfam" id="PF01593"/>
    </source>
</evidence>
<dbReference type="RefSeq" id="WP_145369404.1">
    <property type="nucleotide sequence ID" value="NZ_CP036275.1"/>
</dbReference>
<name>A0A517Z6J5_9PLAN</name>
<protein>
    <submittedName>
        <fullName evidence="2">Protoporphyrinogen oxidase</fullName>
    </submittedName>
</protein>
<dbReference type="Pfam" id="PF01593">
    <property type="entry name" value="Amino_oxidase"/>
    <property type="match status" value="1"/>
</dbReference>
<keyword evidence="3" id="KW-1185">Reference proteome</keyword>
<dbReference type="OrthoDB" id="20837at2"/>
<evidence type="ECO:0000313" key="2">
    <source>
        <dbReference type="EMBL" id="QDU38085.1"/>
    </source>
</evidence>
<dbReference type="PANTHER" id="PTHR42923:SF17">
    <property type="entry name" value="AMINE OXIDASE DOMAIN-CONTAINING PROTEIN"/>
    <property type="match status" value="1"/>
</dbReference>
<dbReference type="EMBL" id="CP036275">
    <property type="protein sequence ID" value="QDU38085.1"/>
    <property type="molecule type" value="Genomic_DNA"/>
</dbReference>
<dbReference type="InterPro" id="IPR050464">
    <property type="entry name" value="Zeta_carotene_desat/Oxidored"/>
</dbReference>
<dbReference type="SUPFAM" id="SSF51905">
    <property type="entry name" value="FAD/NAD(P)-binding domain"/>
    <property type="match status" value="1"/>
</dbReference>
<sequence>MRIAMIGSGISGLTAAYLLHRHHEIDVFEANGYIGGHTNTVDVTLDGRDFAIDTGFIVHNDWTYPNFIRLLDELDVATQATSMGFSVRCDRTGVEYCGSSLNGLLAQRSNALRPGFYRMLRDILRFNREATAILEGAGSDATVSEYLEAHGYSDDFARLYLLPMGAAIWSCPLGTFGRFPIRFIVEFYHNHGLLSVRNRPTWRVIEGGSRSYVEQMTAGFRDRIHLNTPVDRVMRSEHGVRVCTASGEQEFDEVIFGCHSDQALRILGDATSTERSVLSAFPYNANSALLHTDASVLPRKRRAWAAWNYHISDAGSGHATVTYNMNILQRIESPHTFCVTLNEDDAIDEARVLGRFRYSHPVFTTERAAAQSRHGDVIRANRTSFCGAYWGNGFHEDGVNSALRVCREFGLCLEGRIGQDGELCDAASARPDQMAVTEVAV</sequence>
<dbReference type="AlphaFoldDB" id="A0A517Z6J5"/>
<dbReference type="InterPro" id="IPR036188">
    <property type="entry name" value="FAD/NAD-bd_sf"/>
</dbReference>
<dbReference type="GO" id="GO:0016491">
    <property type="term" value="F:oxidoreductase activity"/>
    <property type="evidence" value="ECO:0007669"/>
    <property type="project" value="InterPro"/>
</dbReference>
<accession>A0A517Z6J5</accession>
<organism evidence="2 3">
    <name type="scientific">Maioricimonas rarisocia</name>
    <dbReference type="NCBI Taxonomy" id="2528026"/>
    <lineage>
        <taxon>Bacteria</taxon>
        <taxon>Pseudomonadati</taxon>
        <taxon>Planctomycetota</taxon>
        <taxon>Planctomycetia</taxon>
        <taxon>Planctomycetales</taxon>
        <taxon>Planctomycetaceae</taxon>
        <taxon>Maioricimonas</taxon>
    </lineage>
</organism>
<dbReference type="KEGG" id="mri:Mal4_24060"/>
<feature type="domain" description="Amine oxidase" evidence="1">
    <location>
        <begin position="10"/>
        <end position="267"/>
    </location>
</feature>
<gene>
    <name evidence="2" type="ORF">Mal4_24060</name>
</gene>
<evidence type="ECO:0000313" key="3">
    <source>
        <dbReference type="Proteomes" id="UP000320496"/>
    </source>
</evidence>
<dbReference type="PANTHER" id="PTHR42923">
    <property type="entry name" value="PROTOPORPHYRINOGEN OXIDASE"/>
    <property type="match status" value="1"/>
</dbReference>